<keyword evidence="7" id="KW-0539">Nucleus</keyword>
<feature type="non-terminal residue" evidence="10">
    <location>
        <position position="359"/>
    </location>
</feature>
<evidence type="ECO:0000256" key="5">
    <source>
        <dbReference type="ARBA" id="ARBA00023159"/>
    </source>
</evidence>
<name>A0A9W8ANX9_9FUNG</name>
<evidence type="ECO:0000313" key="10">
    <source>
        <dbReference type="EMBL" id="KAJ1950893.1"/>
    </source>
</evidence>
<evidence type="ECO:0000256" key="2">
    <source>
        <dbReference type="ARBA" id="ARBA00007798"/>
    </source>
</evidence>
<comment type="subcellular location">
    <subcellularLocation>
        <location evidence="1">Nucleus</location>
    </subcellularLocation>
</comment>
<keyword evidence="4" id="KW-0805">Transcription regulation</keyword>
<keyword evidence="3" id="KW-0597">Phosphoprotein</keyword>
<feature type="compositionally biased region" description="Polar residues" evidence="8">
    <location>
        <begin position="204"/>
        <end position="215"/>
    </location>
</feature>
<evidence type="ECO:0000256" key="4">
    <source>
        <dbReference type="ARBA" id="ARBA00023015"/>
    </source>
</evidence>
<dbReference type="PANTHER" id="PTHR15970:SF2">
    <property type="entry name" value="ELL-ASSOCIATED FACTOR EAF"/>
    <property type="match status" value="1"/>
</dbReference>
<comment type="similarity">
    <text evidence="2">Belongs to the EAF family.</text>
</comment>
<feature type="compositionally biased region" description="Polar residues" evidence="8">
    <location>
        <begin position="325"/>
        <end position="346"/>
    </location>
</feature>
<sequence length="359" mass="38226">MSVIASMDLDSDQPYSVAVGQTLQASSDTPPSDSLHLFRYTFKPDSHSLDNSGELVVNEAGQFNVDFNDGEEHHYYEASENMAKDVDCVLVFNPDTQSFTLEQLDSTLVLKSVRKLGTAPVVCPTIPSPNTNVNASSSSIPTRTTMLEMREDMAESTVVSSTRDSFPMVSRGTQRETNAGGPSPSNHALKLPPIAVSRDPPSQAPDTTVSTEPVANNNGNDGNDDDDDDTIVDQLGKDLDDLLNDSPELQPVAPESPAVVGGDEDMDDELFEEVGSPLAVMETHHPSVQDSPFLPPPASTALSSSDSSSDSEFEHPSTLGRKVETTGSSATGGPISLSQFLGNQHSTRYEEDASSSSSS</sequence>
<feature type="domain" description="Transcription elongation factor Eaf N-terminal" evidence="9">
    <location>
        <begin position="15"/>
        <end position="115"/>
    </location>
</feature>
<comment type="caution">
    <text evidence="10">The sequence shown here is derived from an EMBL/GenBank/DDBJ whole genome shotgun (WGS) entry which is preliminary data.</text>
</comment>
<evidence type="ECO:0000256" key="3">
    <source>
        <dbReference type="ARBA" id="ARBA00022553"/>
    </source>
</evidence>
<dbReference type="InterPro" id="IPR027093">
    <property type="entry name" value="EAF_fam"/>
</dbReference>
<keyword evidence="5" id="KW-0010">Activator</keyword>
<evidence type="ECO:0000256" key="1">
    <source>
        <dbReference type="ARBA" id="ARBA00004123"/>
    </source>
</evidence>
<dbReference type="AlphaFoldDB" id="A0A9W8ANX9"/>
<keyword evidence="11" id="KW-1185">Reference proteome</keyword>
<evidence type="ECO:0000256" key="8">
    <source>
        <dbReference type="SAM" id="MobiDB-lite"/>
    </source>
</evidence>
<evidence type="ECO:0000256" key="7">
    <source>
        <dbReference type="ARBA" id="ARBA00023242"/>
    </source>
</evidence>
<evidence type="ECO:0000259" key="9">
    <source>
        <dbReference type="Pfam" id="PF09816"/>
    </source>
</evidence>
<dbReference type="GO" id="GO:0003711">
    <property type="term" value="F:transcription elongation factor activity"/>
    <property type="evidence" value="ECO:0007669"/>
    <property type="project" value="TreeGrafter"/>
</dbReference>
<feature type="compositionally biased region" description="Acidic residues" evidence="8">
    <location>
        <begin position="222"/>
        <end position="231"/>
    </location>
</feature>
<feature type="compositionally biased region" description="Low complexity" evidence="8">
    <location>
        <begin position="299"/>
        <end position="310"/>
    </location>
</feature>
<keyword evidence="6" id="KW-0804">Transcription</keyword>
<evidence type="ECO:0000313" key="11">
    <source>
        <dbReference type="Proteomes" id="UP001150925"/>
    </source>
</evidence>
<protein>
    <recommendedName>
        <fullName evidence="9">Transcription elongation factor Eaf N-terminal domain-containing protein</fullName>
    </recommendedName>
</protein>
<dbReference type="InterPro" id="IPR019194">
    <property type="entry name" value="Tscrpt_elong_fac_Eaf_N"/>
</dbReference>
<gene>
    <name evidence="10" type="ORF">IWQ62_006493</name>
</gene>
<dbReference type="GO" id="GO:0006368">
    <property type="term" value="P:transcription elongation by RNA polymerase II"/>
    <property type="evidence" value="ECO:0007669"/>
    <property type="project" value="InterPro"/>
</dbReference>
<dbReference type="EMBL" id="JANBPY010003615">
    <property type="protein sequence ID" value="KAJ1950893.1"/>
    <property type="molecule type" value="Genomic_DNA"/>
</dbReference>
<dbReference type="Pfam" id="PF09816">
    <property type="entry name" value="EAF"/>
    <property type="match status" value="1"/>
</dbReference>
<organism evidence="10 11">
    <name type="scientific">Dispira parvispora</name>
    <dbReference type="NCBI Taxonomy" id="1520584"/>
    <lineage>
        <taxon>Eukaryota</taxon>
        <taxon>Fungi</taxon>
        <taxon>Fungi incertae sedis</taxon>
        <taxon>Zoopagomycota</taxon>
        <taxon>Kickxellomycotina</taxon>
        <taxon>Dimargaritomycetes</taxon>
        <taxon>Dimargaritales</taxon>
        <taxon>Dimargaritaceae</taxon>
        <taxon>Dispira</taxon>
    </lineage>
</organism>
<proteinExistence type="inferred from homology"/>
<evidence type="ECO:0000256" key="6">
    <source>
        <dbReference type="ARBA" id="ARBA00023163"/>
    </source>
</evidence>
<feature type="compositionally biased region" description="Acidic residues" evidence="8">
    <location>
        <begin position="262"/>
        <end position="272"/>
    </location>
</feature>
<reference evidence="10" key="1">
    <citation type="submission" date="2022-07" db="EMBL/GenBank/DDBJ databases">
        <title>Phylogenomic reconstructions and comparative analyses of Kickxellomycotina fungi.</title>
        <authorList>
            <person name="Reynolds N.K."/>
            <person name="Stajich J.E."/>
            <person name="Barry K."/>
            <person name="Grigoriev I.V."/>
            <person name="Crous P."/>
            <person name="Smith M.E."/>
        </authorList>
    </citation>
    <scope>NUCLEOTIDE SEQUENCE</scope>
    <source>
        <strain evidence="10">RSA 1196</strain>
    </source>
</reference>
<dbReference type="Proteomes" id="UP001150925">
    <property type="component" value="Unassembled WGS sequence"/>
</dbReference>
<feature type="region of interest" description="Disordered" evidence="8">
    <location>
        <begin position="151"/>
        <end position="359"/>
    </location>
</feature>
<dbReference type="PANTHER" id="PTHR15970">
    <property type="entry name" value="ELL-ASSOCIATED FACTOR EAF"/>
    <property type="match status" value="1"/>
</dbReference>
<dbReference type="GO" id="GO:0032783">
    <property type="term" value="C:super elongation complex"/>
    <property type="evidence" value="ECO:0007669"/>
    <property type="project" value="InterPro"/>
</dbReference>
<accession>A0A9W8ANX9</accession>
<dbReference type="OrthoDB" id="125903at2759"/>